<dbReference type="InterPro" id="IPR023996">
    <property type="entry name" value="TonB-dep_OMP_SusC/RagA"/>
</dbReference>
<dbReference type="PROSITE" id="PS52016">
    <property type="entry name" value="TONB_DEPENDENT_REC_3"/>
    <property type="match status" value="1"/>
</dbReference>
<evidence type="ECO:0000259" key="9">
    <source>
        <dbReference type="Pfam" id="PF07715"/>
    </source>
</evidence>
<reference evidence="10" key="1">
    <citation type="submission" date="2022-10" db="EMBL/GenBank/DDBJ databases">
        <title>Algoriphagus sp. a novel bacteria isolate from halophytes salicornia europaea.</title>
        <authorList>
            <person name="Peng Y."/>
            <person name="Jiang L."/>
            <person name="Lee J."/>
        </authorList>
    </citation>
    <scope>NUCLEOTIDE SEQUENCE</scope>
    <source>
        <strain evidence="10">TR-M5</strain>
    </source>
</reference>
<dbReference type="SUPFAM" id="SSF56935">
    <property type="entry name" value="Porins"/>
    <property type="match status" value="1"/>
</dbReference>
<dbReference type="InterPro" id="IPR023997">
    <property type="entry name" value="TonB-dep_OMP_SusC/RagA_CS"/>
</dbReference>
<evidence type="ECO:0000256" key="3">
    <source>
        <dbReference type="ARBA" id="ARBA00022452"/>
    </source>
</evidence>
<dbReference type="NCBIfam" id="TIGR04057">
    <property type="entry name" value="SusC_RagA_signa"/>
    <property type="match status" value="1"/>
</dbReference>
<dbReference type="Gene3D" id="2.170.130.10">
    <property type="entry name" value="TonB-dependent receptor, plug domain"/>
    <property type="match status" value="1"/>
</dbReference>
<evidence type="ECO:0000313" key="10">
    <source>
        <dbReference type="EMBL" id="UZD23924.1"/>
    </source>
</evidence>
<evidence type="ECO:0000256" key="1">
    <source>
        <dbReference type="ARBA" id="ARBA00004571"/>
    </source>
</evidence>
<protein>
    <submittedName>
        <fullName evidence="10">SusC/RagA family TonB-linked outer membrane protein</fullName>
    </submittedName>
</protein>
<dbReference type="InterPro" id="IPR012910">
    <property type="entry name" value="Plug_dom"/>
</dbReference>
<keyword evidence="8" id="KW-0732">Signal</keyword>
<keyword evidence="2 7" id="KW-0813">Transport</keyword>
<feature type="signal peptide" evidence="8">
    <location>
        <begin position="1"/>
        <end position="27"/>
    </location>
</feature>
<dbReference type="Pfam" id="PF13715">
    <property type="entry name" value="CarbopepD_reg_2"/>
    <property type="match status" value="1"/>
</dbReference>
<evidence type="ECO:0000256" key="8">
    <source>
        <dbReference type="SAM" id="SignalP"/>
    </source>
</evidence>
<evidence type="ECO:0000256" key="5">
    <source>
        <dbReference type="ARBA" id="ARBA00023136"/>
    </source>
</evidence>
<gene>
    <name evidence="10" type="ORF">OM944_05385</name>
</gene>
<evidence type="ECO:0000256" key="6">
    <source>
        <dbReference type="ARBA" id="ARBA00023237"/>
    </source>
</evidence>
<dbReference type="Pfam" id="PF07715">
    <property type="entry name" value="Plug"/>
    <property type="match status" value="1"/>
</dbReference>
<sequence>MRKLIVSPPAFLVMLLLLSVHWMPVHAYQSASGIKGSVLEESSGNPVVGATVLVTDPKTSAITDGSGNFTLHLPPGEYELVISFIGFKTLRQKVKVQTGFSQLDTVLETDEIGLDQVEVLSTGYQEIPKERATGSFDFLDQELVDRRVSTQILDRLEDVASGVIFNRSGALDDKISIRGRSTLFGNTQPLIVIDNLPYEGPVENINPNDVASMTILKDAAAASIWGAQAGNGVIVITTKSGKFKQPIQVSLQSNVTVGEKPDLFYQPLMDMTSFVGQERTLFGQGYYDFRITNSAQLPVSPVVETLLAAREGRITELEAANRLQQFTTQDARAELMQHYYRPEVRLQNAVQVSGGGEFYRFSFSAGYDANQEEIKDNTNDRLTLNAKQDWRLLKNRLDISTGLYLSRNRRMLRTEVPTLYPYETLTDTQGNAVPVVGLLNDRFVESTQGSELLDWNYVPLDELGQRNNRTTAMDWRANLGISYQLAEGLKAQVLYQYWSNQSENRNIETEDLYAVRHQINSFTQVDDSGMLHLPVPLGSRFTHQTADASSHNLRTNLSYSLTRKSHELNALAGWEMRDIQSYSDQMRYYGYDDAKGLSSPVDFITQFRQYYNPGSLQTIPYMGTHTGMVDRYVSYFGNAAYTYKRKYTLSASARKDLSNLFGVETNQRGVPLWSTGAGWIISEEGFYDWEWMPYLKARVSYGYNGNVDKSTTAFTTILYLNSHPYAPGLLNAYITNPPNPNLRWEKIGIFNLGLDFENKSGRLSGTLEYYSKRGKDLIGDSPVPGSNGIYSIRGNFSETKTSGFDLTLNSINILDPIRWSTQLLLSGVKDEVIRYEGARNASQMMGSAGNVVPLEGNPLFSVYSYPWAGLDPDTGDPQGFLDGEISENYSSIIYGATPDGLRFHGPARPSIFGSIRNGLDWRGWSLSVNISFRLGYYYRRSSVDYMALSSGEISHADYEKRWREPGDEQQTQIPSQPVGMDFQRQNFYQFASVLVEKGDHIRLQDIRLGYSWDRNVHVGLPFQRLEVFSYLNNLGMIWKASDDTQDPDFPGMKPLRTAALGLRVNF</sequence>
<name>A0ABY6MLS5_9BACT</name>
<evidence type="ECO:0000256" key="2">
    <source>
        <dbReference type="ARBA" id="ARBA00022448"/>
    </source>
</evidence>
<dbReference type="SUPFAM" id="SSF49464">
    <property type="entry name" value="Carboxypeptidase regulatory domain-like"/>
    <property type="match status" value="1"/>
</dbReference>
<dbReference type="Gene3D" id="2.40.170.20">
    <property type="entry name" value="TonB-dependent receptor, beta-barrel domain"/>
    <property type="match status" value="1"/>
</dbReference>
<dbReference type="InterPro" id="IPR039426">
    <property type="entry name" value="TonB-dep_rcpt-like"/>
</dbReference>
<keyword evidence="11" id="KW-1185">Reference proteome</keyword>
<feature type="domain" description="TonB-dependent receptor plug" evidence="9">
    <location>
        <begin position="129"/>
        <end position="233"/>
    </location>
</feature>
<dbReference type="EMBL" id="CP110226">
    <property type="protein sequence ID" value="UZD23924.1"/>
    <property type="molecule type" value="Genomic_DNA"/>
</dbReference>
<comment type="similarity">
    <text evidence="7">Belongs to the TonB-dependent receptor family.</text>
</comment>
<dbReference type="NCBIfam" id="TIGR04056">
    <property type="entry name" value="OMP_RagA_SusC"/>
    <property type="match status" value="1"/>
</dbReference>
<organism evidence="10 11">
    <name type="scientific">Algoriphagus halophytocola</name>
    <dbReference type="NCBI Taxonomy" id="2991499"/>
    <lineage>
        <taxon>Bacteria</taxon>
        <taxon>Pseudomonadati</taxon>
        <taxon>Bacteroidota</taxon>
        <taxon>Cytophagia</taxon>
        <taxon>Cytophagales</taxon>
        <taxon>Cyclobacteriaceae</taxon>
        <taxon>Algoriphagus</taxon>
    </lineage>
</organism>
<keyword evidence="6 7" id="KW-0998">Cell outer membrane</keyword>
<proteinExistence type="inferred from homology"/>
<keyword evidence="3 7" id="KW-1134">Transmembrane beta strand</keyword>
<evidence type="ECO:0000256" key="7">
    <source>
        <dbReference type="PROSITE-ProRule" id="PRU01360"/>
    </source>
</evidence>
<accession>A0ABY6MLS5</accession>
<evidence type="ECO:0000313" key="11">
    <source>
        <dbReference type="Proteomes" id="UP001163156"/>
    </source>
</evidence>
<dbReference type="Proteomes" id="UP001163156">
    <property type="component" value="Chromosome"/>
</dbReference>
<feature type="chain" id="PRO_5047312586" evidence="8">
    <location>
        <begin position="28"/>
        <end position="1066"/>
    </location>
</feature>
<comment type="subcellular location">
    <subcellularLocation>
        <location evidence="1 7">Cell outer membrane</location>
        <topology evidence="1 7">Multi-pass membrane protein</topology>
    </subcellularLocation>
</comment>
<dbReference type="InterPro" id="IPR036942">
    <property type="entry name" value="Beta-barrel_TonB_sf"/>
</dbReference>
<dbReference type="RefSeq" id="WP_264810635.1">
    <property type="nucleotide sequence ID" value="NZ_CP110226.1"/>
</dbReference>
<keyword evidence="4 7" id="KW-0812">Transmembrane</keyword>
<dbReference type="Gene3D" id="2.60.40.1120">
    <property type="entry name" value="Carboxypeptidase-like, regulatory domain"/>
    <property type="match status" value="1"/>
</dbReference>
<dbReference type="InterPro" id="IPR008969">
    <property type="entry name" value="CarboxyPept-like_regulatory"/>
</dbReference>
<dbReference type="InterPro" id="IPR037066">
    <property type="entry name" value="Plug_dom_sf"/>
</dbReference>
<evidence type="ECO:0000256" key="4">
    <source>
        <dbReference type="ARBA" id="ARBA00022692"/>
    </source>
</evidence>
<keyword evidence="5 7" id="KW-0472">Membrane</keyword>